<name>A0ABV6PWA4_9BURK</name>
<sequence length="289" mass="30687">MSITVSALVWESCFDPESSGEMLVLLAMADRCNDSGFCFPSIGWIAKRVRLGRSQVQRIIGRLIAKGLVTVVGNKDGGAPGTTREYQLALDRLKTGRMDATPTGSMDAAPTGRVDATGSTDATGSVDAADGPHGCGETGRAGAAQSVIDPSISISSIEEANASSSPAGAAAPGIPDCPHAKLIDLFAKRLPMLPNPKPELWGGTRARDMRSRWRWVLTAKTRSGKPYAETPEQAIDFFDRFFGYVAVSDFLTGRNGKWAGCTLAWLMNEANFAKVIEGNFDNAEQAVAA</sequence>
<keyword evidence="3" id="KW-1185">Reference proteome</keyword>
<dbReference type="RefSeq" id="WP_377484655.1">
    <property type="nucleotide sequence ID" value="NZ_JBHLTN010000037.1"/>
</dbReference>
<dbReference type="Pfam" id="PF13730">
    <property type="entry name" value="HTH_36"/>
    <property type="match status" value="1"/>
</dbReference>
<dbReference type="Gene3D" id="1.10.10.10">
    <property type="entry name" value="Winged helix-like DNA-binding domain superfamily/Winged helix DNA-binding domain"/>
    <property type="match status" value="1"/>
</dbReference>
<feature type="region of interest" description="Disordered" evidence="1">
    <location>
        <begin position="97"/>
        <end position="142"/>
    </location>
</feature>
<dbReference type="InterPro" id="IPR036388">
    <property type="entry name" value="WH-like_DNA-bd_sf"/>
</dbReference>
<dbReference type="InterPro" id="IPR036390">
    <property type="entry name" value="WH_DNA-bd_sf"/>
</dbReference>
<reference evidence="2 3" key="1">
    <citation type="submission" date="2024-09" db="EMBL/GenBank/DDBJ databases">
        <authorList>
            <person name="Sun Q."/>
            <person name="Mori K."/>
        </authorList>
    </citation>
    <scope>NUCLEOTIDE SEQUENCE [LARGE SCALE GENOMIC DNA]</scope>
    <source>
        <strain evidence="2 3">NCAIM B.02336</strain>
    </source>
</reference>
<evidence type="ECO:0000313" key="2">
    <source>
        <dbReference type="EMBL" id="MFC0594127.1"/>
    </source>
</evidence>
<comment type="caution">
    <text evidence="2">The sequence shown here is derived from an EMBL/GenBank/DDBJ whole genome shotgun (WGS) entry which is preliminary data.</text>
</comment>
<proteinExistence type="predicted"/>
<dbReference type="EMBL" id="JBHLTN010000037">
    <property type="protein sequence ID" value="MFC0594127.1"/>
    <property type="molecule type" value="Genomic_DNA"/>
</dbReference>
<dbReference type="Proteomes" id="UP001589834">
    <property type="component" value="Unassembled WGS sequence"/>
</dbReference>
<protein>
    <submittedName>
        <fullName evidence="2">Helix-turn-helix domain-containing protein</fullName>
    </submittedName>
</protein>
<organism evidence="2 3">
    <name type="scientific">Ottowia pentelensis</name>
    <dbReference type="NCBI Taxonomy" id="511108"/>
    <lineage>
        <taxon>Bacteria</taxon>
        <taxon>Pseudomonadati</taxon>
        <taxon>Pseudomonadota</taxon>
        <taxon>Betaproteobacteria</taxon>
        <taxon>Burkholderiales</taxon>
        <taxon>Comamonadaceae</taxon>
        <taxon>Ottowia</taxon>
    </lineage>
</organism>
<dbReference type="SUPFAM" id="SSF46785">
    <property type="entry name" value="Winged helix' DNA-binding domain"/>
    <property type="match status" value="1"/>
</dbReference>
<accession>A0ABV6PWA4</accession>
<gene>
    <name evidence="2" type="ORF">ACFFGG_16375</name>
</gene>
<evidence type="ECO:0000313" key="3">
    <source>
        <dbReference type="Proteomes" id="UP001589834"/>
    </source>
</evidence>
<evidence type="ECO:0000256" key="1">
    <source>
        <dbReference type="SAM" id="MobiDB-lite"/>
    </source>
</evidence>